<evidence type="ECO:0000313" key="1">
    <source>
        <dbReference type="EMBL" id="KAK9234200.1"/>
    </source>
</evidence>
<evidence type="ECO:0000313" key="2">
    <source>
        <dbReference type="Proteomes" id="UP001433508"/>
    </source>
</evidence>
<accession>A0ACC3SSG1</accession>
<dbReference type="Proteomes" id="UP001433508">
    <property type="component" value="Unassembled WGS sequence"/>
</dbReference>
<protein>
    <submittedName>
        <fullName evidence="1">Uncharacterized protein</fullName>
    </submittedName>
</protein>
<comment type="caution">
    <text evidence="1">The sequence shown here is derived from an EMBL/GenBank/DDBJ whole genome shotgun (WGS) entry which is preliminary data.</text>
</comment>
<gene>
    <name evidence="1" type="ORF">V1525DRAFT_428640</name>
</gene>
<dbReference type="EMBL" id="MU971502">
    <property type="protein sequence ID" value="KAK9234200.1"/>
    <property type="molecule type" value="Genomic_DNA"/>
</dbReference>
<organism evidence="1 2">
    <name type="scientific">Lipomyces kononenkoae</name>
    <name type="common">Yeast</name>
    <dbReference type="NCBI Taxonomy" id="34357"/>
    <lineage>
        <taxon>Eukaryota</taxon>
        <taxon>Fungi</taxon>
        <taxon>Dikarya</taxon>
        <taxon>Ascomycota</taxon>
        <taxon>Saccharomycotina</taxon>
        <taxon>Lipomycetes</taxon>
        <taxon>Lipomycetales</taxon>
        <taxon>Lipomycetaceae</taxon>
        <taxon>Lipomyces</taxon>
    </lineage>
</organism>
<reference evidence="2" key="1">
    <citation type="journal article" date="2024" name="Front. Bioeng. Biotechnol.">
        <title>Genome-scale model development and genomic sequencing of the oleaginous clade Lipomyces.</title>
        <authorList>
            <person name="Czajka J.J."/>
            <person name="Han Y."/>
            <person name="Kim J."/>
            <person name="Mondo S.J."/>
            <person name="Hofstad B.A."/>
            <person name="Robles A."/>
            <person name="Haridas S."/>
            <person name="Riley R."/>
            <person name="LaButti K."/>
            <person name="Pangilinan J."/>
            <person name="Andreopoulos W."/>
            <person name="Lipzen A."/>
            <person name="Yan J."/>
            <person name="Wang M."/>
            <person name="Ng V."/>
            <person name="Grigoriev I.V."/>
            <person name="Spatafora J.W."/>
            <person name="Magnuson J.K."/>
            <person name="Baker S.E."/>
            <person name="Pomraning K.R."/>
        </authorList>
    </citation>
    <scope>NUCLEOTIDE SEQUENCE [LARGE SCALE GENOMIC DNA]</scope>
    <source>
        <strain evidence="2">CBS 7786</strain>
    </source>
</reference>
<proteinExistence type="predicted"/>
<name>A0ACC3SSG1_LIPKO</name>
<sequence length="265" mass="29889">MSSVYQCTECHAPFDARDKLNRHVSISHRKLGGFSFEGVTYPLIMTQDDKYACPTCGTESSNLSNLRRHMAARCRLHITRRHGINSVWNVITCNRCNHIVDKSMVEDHFTNNAMWSTIRAYRVTPHLAVQLGDADDEYAARTGCESAAVEGVSVHRCRNHANQVVDFSAIAENDATADVAETDTDDITKFGIPANFGRVFFAYKLLEWLDLAELEMLHSPRDRSFDALKRITTQMLEDSRADVTAGFQVMLGKVMVGDEKRLVKR</sequence>
<keyword evidence="2" id="KW-1185">Reference proteome</keyword>